<dbReference type="OrthoDB" id="2024758at2"/>
<keyword evidence="3" id="KW-0812">Transmembrane</keyword>
<accession>A0A2S0KPD9</accession>
<dbReference type="AlphaFoldDB" id="A0A2S0KPD9"/>
<dbReference type="Gene3D" id="2.20.230.10">
    <property type="entry name" value="Resuscitation-promoting factor rpfb"/>
    <property type="match status" value="1"/>
</dbReference>
<feature type="compositionally biased region" description="Acidic residues" evidence="2">
    <location>
        <begin position="781"/>
        <end position="790"/>
    </location>
</feature>
<feature type="compositionally biased region" description="Low complexity" evidence="2">
    <location>
        <begin position="725"/>
        <end position="777"/>
    </location>
</feature>
<evidence type="ECO:0000313" key="5">
    <source>
        <dbReference type="EMBL" id="AVM42874.1"/>
    </source>
</evidence>
<feature type="transmembrane region" description="Helical" evidence="3">
    <location>
        <begin position="17"/>
        <end position="36"/>
    </location>
</feature>
<dbReference type="Gene3D" id="2.60.40.10">
    <property type="entry name" value="Immunoglobulins"/>
    <property type="match status" value="2"/>
</dbReference>
<dbReference type="SMART" id="SM01208">
    <property type="entry name" value="G5"/>
    <property type="match status" value="1"/>
</dbReference>
<evidence type="ECO:0000313" key="6">
    <source>
        <dbReference type="Proteomes" id="UP000237947"/>
    </source>
</evidence>
<organism evidence="5 6">
    <name type="scientific">Fastidiosipila sanguinis</name>
    <dbReference type="NCBI Taxonomy" id="236753"/>
    <lineage>
        <taxon>Bacteria</taxon>
        <taxon>Bacillati</taxon>
        <taxon>Bacillota</taxon>
        <taxon>Clostridia</taxon>
        <taxon>Eubacteriales</taxon>
        <taxon>Oscillospiraceae</taxon>
        <taxon>Fastidiosipila</taxon>
    </lineage>
</organism>
<evidence type="ECO:0000256" key="3">
    <source>
        <dbReference type="SAM" id="Phobius"/>
    </source>
</evidence>
<dbReference type="EMBL" id="CP027226">
    <property type="protein sequence ID" value="AVM42874.1"/>
    <property type="molecule type" value="Genomic_DNA"/>
</dbReference>
<dbReference type="InterPro" id="IPR002931">
    <property type="entry name" value="Transglutaminase-like"/>
</dbReference>
<evidence type="ECO:0000256" key="1">
    <source>
        <dbReference type="ARBA" id="ARBA00022729"/>
    </source>
</evidence>
<dbReference type="Proteomes" id="UP000237947">
    <property type="component" value="Chromosome"/>
</dbReference>
<keyword evidence="1" id="KW-0732">Signal</keyword>
<evidence type="ECO:0000256" key="2">
    <source>
        <dbReference type="SAM" id="MobiDB-lite"/>
    </source>
</evidence>
<sequence length="790" mass="87345">MEKDNIGENQNNSKRKIILGGVILLLALCIGFVLFWTRNKSLMQRDVYSSESTKNQEIKRLEIKDELKKEVGSLELNIEEFFVDDVSGEELSFAGDISHINLNKVGTYDIKIQHGDVIYKSKLVVEDTVKPEVEFQDLLKPFGAEVKAEDFVKSAKDKSKLTYEILSKIDTKSKEKQEVKVKVTDEGGNFVGGKVFLTFVNIKPSITVEAGTENNLKIEDFFEEGKVSSDYKLKTVLSQLIFNHVEKIPVVFTHKGEEVIAYVEVKDTVAPKAEARAVTTFVGIMPKAEEFVTNIVDATDVNVTFVNQPNVNNTGKSAVTVELTDEGGNSIRVESTLTVMQDEEPPVIYGAYDFTYYPGERSLTANVSVGDNIDPNPSLSVDKSKVNEAKAGTYPLTYIARDRAGNESRVTIRVTVKLRIPYEPKGNTGNAELNQLADAILRNIINGEMNQYEQAYSIFNWVRYNISYKAQNNRNNLVAGALAGLKQRSGDCYIFRFTNQALLTRAGISNYGTNSDTGSHAWAMATIGGRSFISDALWGYFDVPLSVVRQRLNQFESGHFDNTHSNTKIQMETEEEKIPFKTKTKDNPNEYVGYRKTLQAGQEGVKQKMYQVTYKDGKEVSRDFVSENIVTKAIEEIVEVGTRVKSKPKITWTGADTINIKEGESINLLSDVSAVDTTDNSSLKVTVDAPSFDKAGTYTVTYRAKAKDGNEVSRDRLVVVNARETTTTTTGTTTTTTTTAQPTTSTTTTSTSKTETEAPKPTTASSPTPTPEVTESPVDGESVDAESGQD</sequence>
<dbReference type="RefSeq" id="WP_106012823.1">
    <property type="nucleotide sequence ID" value="NZ_CP027226.1"/>
</dbReference>
<proteinExistence type="predicted"/>
<dbReference type="InterPro" id="IPR038765">
    <property type="entry name" value="Papain-like_cys_pep_sf"/>
</dbReference>
<dbReference type="Pfam" id="PF16403">
    <property type="entry name" value="Bact_surface_Ig-like"/>
    <property type="match status" value="1"/>
</dbReference>
<evidence type="ECO:0000259" key="4">
    <source>
        <dbReference type="PROSITE" id="PS51109"/>
    </source>
</evidence>
<keyword evidence="3" id="KW-1133">Transmembrane helix</keyword>
<keyword evidence="3" id="KW-0472">Membrane</keyword>
<protein>
    <recommendedName>
        <fullName evidence="4">G5 domain-containing protein</fullName>
    </recommendedName>
</protein>
<feature type="region of interest" description="Disordered" evidence="2">
    <location>
        <begin position="721"/>
        <end position="790"/>
    </location>
</feature>
<feature type="domain" description="G5" evidence="4">
    <location>
        <begin position="564"/>
        <end position="644"/>
    </location>
</feature>
<dbReference type="Pfam" id="PF01841">
    <property type="entry name" value="Transglut_core"/>
    <property type="match status" value="1"/>
</dbReference>
<dbReference type="InterPro" id="IPR013783">
    <property type="entry name" value="Ig-like_fold"/>
</dbReference>
<dbReference type="InterPro" id="IPR011098">
    <property type="entry name" value="G5_dom"/>
</dbReference>
<dbReference type="Pfam" id="PF07501">
    <property type="entry name" value="G5"/>
    <property type="match status" value="1"/>
</dbReference>
<gene>
    <name evidence="5" type="ORF">C5Q98_06475</name>
</gene>
<keyword evidence="6" id="KW-1185">Reference proteome</keyword>
<dbReference type="Gene3D" id="2.60.40.3600">
    <property type="match status" value="1"/>
</dbReference>
<dbReference type="KEGG" id="fsa:C5Q98_06475"/>
<dbReference type="SUPFAM" id="SSF54001">
    <property type="entry name" value="Cysteine proteinases"/>
    <property type="match status" value="1"/>
</dbReference>
<reference evidence="6" key="1">
    <citation type="submission" date="2018-02" db="EMBL/GenBank/DDBJ databases">
        <authorList>
            <person name="Holder M.E."/>
            <person name="Ajami N.J."/>
            <person name="Petrosino J.F."/>
        </authorList>
    </citation>
    <scope>NUCLEOTIDE SEQUENCE [LARGE SCALE GENOMIC DNA]</scope>
    <source>
        <strain evidence="6">CCUG 47711</strain>
    </source>
</reference>
<dbReference type="Gene3D" id="3.10.620.30">
    <property type="match status" value="1"/>
</dbReference>
<dbReference type="InterPro" id="IPR032179">
    <property type="entry name" value="Cry22Aa_Ig-like"/>
</dbReference>
<name>A0A2S0KPD9_9FIRM</name>
<dbReference type="PROSITE" id="PS51109">
    <property type="entry name" value="G5"/>
    <property type="match status" value="1"/>
</dbReference>